<dbReference type="EMBL" id="LTDM01000011">
    <property type="protein sequence ID" value="OLS03219.1"/>
    <property type="molecule type" value="Genomic_DNA"/>
</dbReference>
<proteinExistence type="predicted"/>
<dbReference type="OrthoDB" id="9770467at2"/>
<dbReference type="Proteomes" id="UP000186112">
    <property type="component" value="Unassembled WGS sequence"/>
</dbReference>
<protein>
    <recommendedName>
        <fullName evidence="1">DUF4825 domain-containing protein</fullName>
    </recommendedName>
</protein>
<evidence type="ECO:0000259" key="1">
    <source>
        <dbReference type="Pfam" id="PF16107"/>
    </source>
</evidence>
<dbReference type="RefSeq" id="WP_075725618.1">
    <property type="nucleotide sequence ID" value="NZ_LTDM01000011.1"/>
</dbReference>
<sequence length="181" mass="20619">MIKKKVDKISSKSLILFLIVSILGTSFLIGCDIEKEENLIDKLYKNKTEYVGDNSKVGNIISNLKFEKGYEYKSMKISSDEKPYSLILNFELSQKEDLTTDKITSQSAILFSLIDNLDEIVYVPVNSNAEGILPVDRNYIDSFTTSVIGMTTKELGKSKGKFKELVEFYEEYIRKDKVLIP</sequence>
<reference evidence="2 3" key="1">
    <citation type="submission" date="2016-02" db="EMBL/GenBank/DDBJ databases">
        <title>Genome sequence of Tissierella creatinophila DSM 6911.</title>
        <authorList>
            <person name="Poehlein A."/>
            <person name="Daniel R."/>
        </authorList>
    </citation>
    <scope>NUCLEOTIDE SEQUENCE [LARGE SCALE GENOMIC DNA]</scope>
    <source>
        <strain evidence="2 3">DSM 6911</strain>
    </source>
</reference>
<accession>A0A1U7M7M7</accession>
<evidence type="ECO:0000313" key="3">
    <source>
        <dbReference type="Proteomes" id="UP000186112"/>
    </source>
</evidence>
<comment type="caution">
    <text evidence="2">The sequence shown here is derived from an EMBL/GenBank/DDBJ whole genome shotgun (WGS) entry which is preliminary data.</text>
</comment>
<keyword evidence="3" id="KW-1185">Reference proteome</keyword>
<dbReference type="Pfam" id="PF16107">
    <property type="entry name" value="DUF4825"/>
    <property type="match status" value="1"/>
</dbReference>
<dbReference type="PROSITE" id="PS51257">
    <property type="entry name" value="PROKAR_LIPOPROTEIN"/>
    <property type="match status" value="1"/>
</dbReference>
<gene>
    <name evidence="2" type="ORF">TICRE_09200</name>
</gene>
<feature type="domain" description="DUF4825" evidence="1">
    <location>
        <begin position="43"/>
        <end position="124"/>
    </location>
</feature>
<dbReference type="AlphaFoldDB" id="A0A1U7M7M7"/>
<evidence type="ECO:0000313" key="2">
    <source>
        <dbReference type="EMBL" id="OLS03219.1"/>
    </source>
</evidence>
<dbReference type="InterPro" id="IPR032250">
    <property type="entry name" value="DUF4825"/>
</dbReference>
<name>A0A1U7M7M7_TISCR</name>
<organism evidence="2 3">
    <name type="scientific">Tissierella creatinophila DSM 6911</name>
    <dbReference type="NCBI Taxonomy" id="1123403"/>
    <lineage>
        <taxon>Bacteria</taxon>
        <taxon>Bacillati</taxon>
        <taxon>Bacillota</taxon>
        <taxon>Tissierellia</taxon>
        <taxon>Tissierellales</taxon>
        <taxon>Tissierellaceae</taxon>
        <taxon>Tissierella</taxon>
    </lineage>
</organism>